<dbReference type="Pfam" id="PF12804">
    <property type="entry name" value="NTP_transf_3"/>
    <property type="match status" value="1"/>
</dbReference>
<dbReference type="CDD" id="cd04182">
    <property type="entry name" value="GT_2_like_f"/>
    <property type="match status" value="1"/>
</dbReference>
<dbReference type="RefSeq" id="WP_285762484.1">
    <property type="nucleotide sequence ID" value="NZ_BSYJ01000001.1"/>
</dbReference>
<dbReference type="Proteomes" id="UP001224392">
    <property type="component" value="Unassembled WGS sequence"/>
</dbReference>
<feature type="domain" description="MobA-like NTP transferase" evidence="2">
    <location>
        <begin position="7"/>
        <end position="161"/>
    </location>
</feature>
<keyword evidence="1" id="KW-0460">Magnesium</keyword>
<dbReference type="PANTHER" id="PTHR43777:SF1">
    <property type="entry name" value="MOLYBDENUM COFACTOR CYTIDYLYLTRANSFERASE"/>
    <property type="match status" value="1"/>
</dbReference>
<name>A0ABQ6LV57_9GAMM</name>
<comment type="caution">
    <text evidence="3">The sequence shown here is derived from an EMBL/GenBank/DDBJ whole genome shotgun (WGS) entry which is preliminary data.</text>
</comment>
<dbReference type="SUPFAM" id="SSF53448">
    <property type="entry name" value="Nucleotide-diphospho-sugar transferases"/>
    <property type="match status" value="1"/>
</dbReference>
<keyword evidence="4" id="KW-1185">Reference proteome</keyword>
<reference evidence="3 4" key="1">
    <citation type="submission" date="2023-04" db="EMBL/GenBank/DDBJ databases">
        <title>Marinobulbifer ophiurae gen. nov., sp. Nov., isolate from tissue of brittle star Ophioplocus japonicus.</title>
        <authorList>
            <person name="Kawano K."/>
            <person name="Sawayama S."/>
            <person name="Nakagawa S."/>
        </authorList>
    </citation>
    <scope>NUCLEOTIDE SEQUENCE [LARGE SCALE GENOMIC DNA]</scope>
    <source>
        <strain evidence="3 4">NKW57</strain>
    </source>
</reference>
<proteinExistence type="predicted"/>
<organism evidence="3 4">
    <name type="scientific">Biformimicrobium ophioploci</name>
    <dbReference type="NCBI Taxonomy" id="3036711"/>
    <lineage>
        <taxon>Bacteria</taxon>
        <taxon>Pseudomonadati</taxon>
        <taxon>Pseudomonadota</taxon>
        <taxon>Gammaproteobacteria</taxon>
        <taxon>Cellvibrionales</taxon>
        <taxon>Microbulbiferaceae</taxon>
        <taxon>Biformimicrobium</taxon>
    </lineage>
</organism>
<dbReference type="Gene3D" id="3.90.550.10">
    <property type="entry name" value="Spore Coat Polysaccharide Biosynthesis Protein SpsA, Chain A"/>
    <property type="match status" value="1"/>
</dbReference>
<sequence length="196" mass="21088">MSKLATVVLAAGAASRFGQCKLLLAQDGKTLLQRRVDAVRSAGLAEPVIITGAWHARVHENHADLDLRFNPDWAQGIGGSIAFAITQLPESAEAVLFLLADQVAVTAEDLRTLVKQWEQHGGVVSALYQGEPGVPAIFPRRLFGELLQLHGDRGAKKLLNNDGGDAIYVPMAGAAIDIDTTEDWNNWLANGEQAWS</sequence>
<dbReference type="PANTHER" id="PTHR43777">
    <property type="entry name" value="MOLYBDENUM COFACTOR CYTIDYLYLTRANSFERASE"/>
    <property type="match status" value="1"/>
</dbReference>
<accession>A0ABQ6LV57</accession>
<dbReference type="InterPro" id="IPR029044">
    <property type="entry name" value="Nucleotide-diphossugar_trans"/>
</dbReference>
<dbReference type="InterPro" id="IPR025877">
    <property type="entry name" value="MobA-like_NTP_Trfase"/>
</dbReference>
<evidence type="ECO:0000313" key="3">
    <source>
        <dbReference type="EMBL" id="GMG85965.1"/>
    </source>
</evidence>
<evidence type="ECO:0000259" key="2">
    <source>
        <dbReference type="Pfam" id="PF12804"/>
    </source>
</evidence>
<evidence type="ECO:0000313" key="4">
    <source>
        <dbReference type="Proteomes" id="UP001224392"/>
    </source>
</evidence>
<evidence type="ECO:0000256" key="1">
    <source>
        <dbReference type="ARBA" id="ARBA00022842"/>
    </source>
</evidence>
<protein>
    <submittedName>
        <fullName evidence="3">Nucleotidyltransferase family protein</fullName>
    </submittedName>
</protein>
<dbReference type="EMBL" id="BSYJ01000001">
    <property type="protein sequence ID" value="GMG85965.1"/>
    <property type="molecule type" value="Genomic_DNA"/>
</dbReference>
<gene>
    <name evidence="3" type="ORF">MNKW57_02860</name>
</gene>